<reference evidence="1 2" key="1">
    <citation type="submission" date="2012-05" db="EMBL/GenBank/DDBJ databases">
        <authorList>
            <person name="Hilton J."/>
        </authorList>
    </citation>
    <scope>NUCLEOTIDE SEQUENCE [LARGE SCALE GENOMIC DNA]</scope>
    <source>
        <strain evidence="1 2">HH01</strain>
    </source>
</reference>
<dbReference type="AlphaFoldDB" id="M1WR93"/>
<dbReference type="STRING" id="1165094.RINTHH_6540"/>
<reference evidence="2" key="2">
    <citation type="submission" date="2016-01" db="EMBL/GenBank/DDBJ databases">
        <title>Diatom-associated endosymboitic cyanobacterium lacks core nitrogen metabolism enzymes.</title>
        <authorList>
            <person name="Hilton J.A."/>
            <person name="Foster R.A."/>
            <person name="Tripp H.J."/>
            <person name="Carter B.J."/>
            <person name="Zehr J.P."/>
            <person name="Villareal T.A."/>
        </authorList>
    </citation>
    <scope>NUCLEOTIDE SEQUENCE [LARGE SCALE GENOMIC DNA]</scope>
    <source>
        <strain evidence="2">HH01</strain>
    </source>
</reference>
<organism evidence="1 2">
    <name type="scientific">Richelia intracellularis HH01</name>
    <dbReference type="NCBI Taxonomy" id="1165094"/>
    <lineage>
        <taxon>Bacteria</taxon>
        <taxon>Bacillati</taxon>
        <taxon>Cyanobacteriota</taxon>
        <taxon>Cyanophyceae</taxon>
        <taxon>Nostocales</taxon>
        <taxon>Nostocaceae</taxon>
        <taxon>Richelia</taxon>
    </lineage>
</organism>
<evidence type="ECO:0000313" key="2">
    <source>
        <dbReference type="Proteomes" id="UP000053051"/>
    </source>
</evidence>
<protein>
    <recommendedName>
        <fullName evidence="3">Phosphate transport system regulatory protein PhoU</fullName>
    </recommendedName>
</protein>
<dbReference type="SUPFAM" id="SSF109755">
    <property type="entry name" value="PhoU-like"/>
    <property type="match status" value="1"/>
</dbReference>
<evidence type="ECO:0008006" key="3">
    <source>
        <dbReference type="Google" id="ProtNLM"/>
    </source>
</evidence>
<dbReference type="InterPro" id="IPR038078">
    <property type="entry name" value="PhoU-like_sf"/>
</dbReference>
<keyword evidence="2" id="KW-1185">Reference proteome</keyword>
<sequence length="38" mass="4080">MQGVGELILLLGLAIRCLEKMADHAANIVERVVSIVTC</sequence>
<proteinExistence type="predicted"/>
<dbReference type="Gene3D" id="1.20.58.220">
    <property type="entry name" value="Phosphate transport system protein phou homolog 2, domain 2"/>
    <property type="match status" value="1"/>
</dbReference>
<comment type="caution">
    <text evidence="1">The sequence shown here is derived from an EMBL/GenBank/DDBJ whole genome shotgun (WGS) entry which is preliminary data.</text>
</comment>
<accession>M1WR93</accession>
<gene>
    <name evidence="1" type="ORF">RINTHH_6540</name>
</gene>
<name>M1WR93_9NOST</name>
<evidence type="ECO:0000313" key="1">
    <source>
        <dbReference type="EMBL" id="CCH66809.1"/>
    </source>
</evidence>
<dbReference type="Proteomes" id="UP000053051">
    <property type="component" value="Unassembled WGS sequence"/>
</dbReference>
<dbReference type="EMBL" id="CAIY01000027">
    <property type="protein sequence ID" value="CCH66809.1"/>
    <property type="molecule type" value="Genomic_DNA"/>
</dbReference>